<gene>
    <name evidence="9" type="primary">PUB52</name>
    <name evidence="9" type="ORF">KSP39_PZI001724</name>
</gene>
<dbReference type="InterPro" id="IPR014729">
    <property type="entry name" value="Rossmann-like_a/b/a_fold"/>
</dbReference>
<evidence type="ECO:0000256" key="4">
    <source>
        <dbReference type="ARBA" id="ARBA00022786"/>
    </source>
</evidence>
<dbReference type="Pfam" id="PF00582">
    <property type="entry name" value="Usp"/>
    <property type="match status" value="1"/>
</dbReference>
<evidence type="ECO:0000256" key="1">
    <source>
        <dbReference type="ARBA" id="ARBA00000900"/>
    </source>
</evidence>
<evidence type="ECO:0000313" key="9">
    <source>
        <dbReference type="EMBL" id="KAK8953932.1"/>
    </source>
</evidence>
<comment type="caution">
    <text evidence="9">The sequence shown here is derived from an EMBL/GenBank/DDBJ whole genome shotgun (WGS) entry which is preliminary data.</text>
</comment>
<feature type="region of interest" description="Disordered" evidence="7">
    <location>
        <begin position="194"/>
        <end position="222"/>
    </location>
</feature>
<sequence>MNQGSEAIPYPLVAVAINKDKGSQIALKWTIEHLVSKGQILTLVHVNTHAPASLQNDASNGYKSTSDPLMKELFLPFRCFCTRKDIHCNDVVLEDTDVARAIVEFVSQAAIEKLVVGTPSRGLIRRFKGSDVSTHVSKGAPDFCSVFVISKGKLLSERKAVRPAPVVSPLRAQIQSQVSFKSDVAEQNHTLVTKGEMTPRARISHDESIKSPFSRGNHGKSYADLPPYDTDLSFVSSGRPSIDRALQAPRLCGDSNLLDHSAESVRTPIHSVDSHSVGNEFSPVSGASTATSWSSHTMDDVEAEVRRLKLELKQTMDMYNAACKEAVVSKKQVLEFNRWKVEEEHKLEEARHAEELAIALAEREKEKCKAAMEAAEAQHRIAELEAQKRRRAEMQIYRDAAAAAAGDAFAPTVRYRRYTIDEIEVATNYFAENLRIGEGGYGPVYKCFLDHTCVAVKVLRPDAAQGRTQFQQEVEVLSCIRHPNMVLLLGACPEYGCLVYEYMANGSLEDRLFRRGGTPPIPGSTGSASPPRSPPASSSSTKPSPSPSSTATSSPATSSSTATTSARSATSASPASSPLRRRHRHPVPHDLHRRHLLLHRPGVPADRHARRQVRHLLPRHHASADHHRPAADGAHPPRRTCPREGQFRGDAGSHRAGLARGGGRQVRRGGAQVLGAAEEGPAGSGHGGAAGAEPAEDDCRG</sequence>
<feature type="compositionally biased region" description="Basic residues" evidence="7">
    <location>
        <begin position="608"/>
        <end position="621"/>
    </location>
</feature>
<comment type="catalytic activity">
    <reaction evidence="1">
        <text>S-ubiquitinyl-[E2 ubiquitin-conjugating enzyme]-L-cysteine + [acceptor protein]-L-lysine = [E2 ubiquitin-conjugating enzyme]-L-cysteine + N(6)-ubiquitinyl-[acceptor protein]-L-lysine.</text>
        <dbReference type="EC" id="2.3.2.27"/>
    </reaction>
</comment>
<feature type="domain" description="Protein kinase" evidence="8">
    <location>
        <begin position="430"/>
        <end position="701"/>
    </location>
</feature>
<dbReference type="Proteomes" id="UP001418222">
    <property type="component" value="Unassembled WGS sequence"/>
</dbReference>
<dbReference type="GO" id="GO:0004672">
    <property type="term" value="F:protein kinase activity"/>
    <property type="evidence" value="ECO:0007669"/>
    <property type="project" value="InterPro"/>
</dbReference>
<dbReference type="EMBL" id="JBBWWQ010000002">
    <property type="protein sequence ID" value="KAK8953932.1"/>
    <property type="molecule type" value="Genomic_DNA"/>
</dbReference>
<dbReference type="PROSITE" id="PS50011">
    <property type="entry name" value="PROTEIN_KINASE_DOM"/>
    <property type="match status" value="1"/>
</dbReference>
<feature type="compositionally biased region" description="Basic residues" evidence="7">
    <location>
        <begin position="579"/>
        <end position="598"/>
    </location>
</feature>
<dbReference type="AlphaFoldDB" id="A0AAP0GDV2"/>
<feature type="compositionally biased region" description="Basic and acidic residues" evidence="7">
    <location>
        <begin position="641"/>
        <end position="653"/>
    </location>
</feature>
<protein>
    <recommendedName>
        <fullName evidence="2">RING-type E3 ubiquitin transferase</fullName>
        <ecNumber evidence="2">2.3.2.27</ecNumber>
    </recommendedName>
</protein>
<feature type="compositionally biased region" description="Low complexity" evidence="7">
    <location>
        <begin position="668"/>
        <end position="681"/>
    </location>
</feature>
<proteinExistence type="predicted"/>
<dbReference type="GO" id="GO:0061630">
    <property type="term" value="F:ubiquitin protein ligase activity"/>
    <property type="evidence" value="ECO:0007669"/>
    <property type="project" value="UniProtKB-EC"/>
</dbReference>
<keyword evidence="10" id="KW-1185">Reference proteome</keyword>
<dbReference type="InterPro" id="IPR000719">
    <property type="entry name" value="Prot_kinase_dom"/>
</dbReference>
<dbReference type="InterPro" id="IPR006016">
    <property type="entry name" value="UspA"/>
</dbReference>
<dbReference type="Pfam" id="PF07714">
    <property type="entry name" value="PK_Tyr_Ser-Thr"/>
    <property type="match status" value="1"/>
</dbReference>
<evidence type="ECO:0000256" key="7">
    <source>
        <dbReference type="SAM" id="MobiDB-lite"/>
    </source>
</evidence>
<dbReference type="InterPro" id="IPR011009">
    <property type="entry name" value="Kinase-like_dom_sf"/>
</dbReference>
<organism evidence="9 10">
    <name type="scientific">Platanthera zijinensis</name>
    <dbReference type="NCBI Taxonomy" id="2320716"/>
    <lineage>
        <taxon>Eukaryota</taxon>
        <taxon>Viridiplantae</taxon>
        <taxon>Streptophyta</taxon>
        <taxon>Embryophyta</taxon>
        <taxon>Tracheophyta</taxon>
        <taxon>Spermatophyta</taxon>
        <taxon>Magnoliopsida</taxon>
        <taxon>Liliopsida</taxon>
        <taxon>Asparagales</taxon>
        <taxon>Orchidaceae</taxon>
        <taxon>Orchidoideae</taxon>
        <taxon>Orchideae</taxon>
        <taxon>Orchidinae</taxon>
        <taxon>Platanthera</taxon>
    </lineage>
</organism>
<evidence type="ECO:0000259" key="8">
    <source>
        <dbReference type="PROSITE" id="PS50011"/>
    </source>
</evidence>
<dbReference type="SUPFAM" id="SSF52402">
    <property type="entry name" value="Adenine nucleotide alpha hydrolases-like"/>
    <property type="match status" value="1"/>
</dbReference>
<reference evidence="9 10" key="1">
    <citation type="journal article" date="2022" name="Nat. Plants">
        <title>Genomes of leafy and leafless Platanthera orchids illuminate the evolution of mycoheterotrophy.</title>
        <authorList>
            <person name="Li M.H."/>
            <person name="Liu K.W."/>
            <person name="Li Z."/>
            <person name="Lu H.C."/>
            <person name="Ye Q.L."/>
            <person name="Zhang D."/>
            <person name="Wang J.Y."/>
            <person name="Li Y.F."/>
            <person name="Zhong Z.M."/>
            <person name="Liu X."/>
            <person name="Yu X."/>
            <person name="Liu D.K."/>
            <person name="Tu X.D."/>
            <person name="Liu B."/>
            <person name="Hao Y."/>
            <person name="Liao X.Y."/>
            <person name="Jiang Y.T."/>
            <person name="Sun W.H."/>
            <person name="Chen J."/>
            <person name="Chen Y.Q."/>
            <person name="Ai Y."/>
            <person name="Zhai J.W."/>
            <person name="Wu S.S."/>
            <person name="Zhou Z."/>
            <person name="Hsiao Y.Y."/>
            <person name="Wu W.L."/>
            <person name="Chen Y.Y."/>
            <person name="Lin Y.F."/>
            <person name="Hsu J.L."/>
            <person name="Li C.Y."/>
            <person name="Wang Z.W."/>
            <person name="Zhao X."/>
            <person name="Zhong W.Y."/>
            <person name="Ma X.K."/>
            <person name="Ma L."/>
            <person name="Huang J."/>
            <person name="Chen G.Z."/>
            <person name="Huang M.Z."/>
            <person name="Huang L."/>
            <person name="Peng D.H."/>
            <person name="Luo Y.B."/>
            <person name="Zou S.Q."/>
            <person name="Chen S.P."/>
            <person name="Lan S."/>
            <person name="Tsai W.C."/>
            <person name="Van de Peer Y."/>
            <person name="Liu Z.J."/>
        </authorList>
    </citation>
    <scope>NUCLEOTIDE SEQUENCE [LARGE SCALE GENOMIC DNA]</scope>
    <source>
        <strain evidence="9">Lor287</strain>
    </source>
</reference>
<dbReference type="InterPro" id="IPR001245">
    <property type="entry name" value="Ser-Thr/Tyr_kinase_cat_dom"/>
</dbReference>
<accession>A0AAP0GDV2</accession>
<dbReference type="SUPFAM" id="SSF56112">
    <property type="entry name" value="Protein kinase-like (PK-like)"/>
    <property type="match status" value="1"/>
</dbReference>
<dbReference type="PANTHER" id="PTHR45647:SF132">
    <property type="entry name" value="KINASE WITH ADENINE NUCLEOTIDE ALPHA HYDROLASES-LIKE DOMAIN-CONTAINING PROTEIN"/>
    <property type="match status" value="1"/>
</dbReference>
<dbReference type="Gene3D" id="3.40.50.620">
    <property type="entry name" value="HUPs"/>
    <property type="match status" value="1"/>
</dbReference>
<dbReference type="GO" id="GO:0005524">
    <property type="term" value="F:ATP binding"/>
    <property type="evidence" value="ECO:0007669"/>
    <property type="project" value="UniProtKB-KW"/>
</dbReference>
<dbReference type="InterPro" id="IPR051348">
    <property type="entry name" value="U-box_ubiquitin_ligases"/>
</dbReference>
<evidence type="ECO:0000256" key="3">
    <source>
        <dbReference type="ARBA" id="ARBA00022741"/>
    </source>
</evidence>
<feature type="region of interest" description="Disordered" evidence="7">
    <location>
        <begin position="513"/>
        <end position="701"/>
    </location>
</feature>
<evidence type="ECO:0000313" key="10">
    <source>
        <dbReference type="Proteomes" id="UP001418222"/>
    </source>
</evidence>
<evidence type="ECO:0000256" key="5">
    <source>
        <dbReference type="ARBA" id="ARBA00022840"/>
    </source>
</evidence>
<dbReference type="PANTHER" id="PTHR45647">
    <property type="entry name" value="OS02G0152300 PROTEIN"/>
    <property type="match status" value="1"/>
</dbReference>
<keyword evidence="5" id="KW-0067">ATP-binding</keyword>
<dbReference type="FunFam" id="3.30.200.20:FF:000162">
    <property type="entry name" value="Adenine nucleotide alpha hydrolase-like domain kinase"/>
    <property type="match status" value="1"/>
</dbReference>
<dbReference type="Gene3D" id="1.10.510.10">
    <property type="entry name" value="Transferase(Phosphotransferase) domain 1"/>
    <property type="match status" value="1"/>
</dbReference>
<feature type="coiled-coil region" evidence="6">
    <location>
        <begin position="358"/>
        <end position="394"/>
    </location>
</feature>
<keyword evidence="6" id="KW-0175">Coiled coil</keyword>
<keyword evidence="4" id="KW-0833">Ubl conjugation pathway</keyword>
<evidence type="ECO:0000256" key="2">
    <source>
        <dbReference type="ARBA" id="ARBA00012483"/>
    </source>
</evidence>
<feature type="compositionally biased region" description="Low complexity" evidence="7">
    <location>
        <begin position="523"/>
        <end position="578"/>
    </location>
</feature>
<dbReference type="EC" id="2.3.2.27" evidence="2"/>
<keyword evidence="3" id="KW-0547">Nucleotide-binding</keyword>
<feature type="compositionally biased region" description="Basic and acidic residues" evidence="7">
    <location>
        <begin position="197"/>
        <end position="209"/>
    </location>
</feature>
<name>A0AAP0GDV2_9ASPA</name>
<evidence type="ECO:0000256" key="6">
    <source>
        <dbReference type="SAM" id="Coils"/>
    </source>
</evidence>
<dbReference type="CDD" id="cd01989">
    <property type="entry name" value="USP_STK_Ubox_N"/>
    <property type="match status" value="1"/>
</dbReference>